<keyword evidence="2" id="KW-1185">Reference proteome</keyword>
<gene>
    <name evidence="1" type="ORF">OEA66_12120</name>
</gene>
<reference evidence="1" key="1">
    <citation type="submission" date="2022-10" db="EMBL/GenBank/DDBJ databases">
        <title>Chryseobacterium sp. nov., a novel bacterial species.</title>
        <authorList>
            <person name="Cao Y."/>
        </authorList>
    </citation>
    <scope>NUCLEOTIDE SEQUENCE</scope>
    <source>
        <strain evidence="1">KC 927</strain>
    </source>
</reference>
<evidence type="ECO:0000313" key="1">
    <source>
        <dbReference type="EMBL" id="MCX8533097.1"/>
    </source>
</evidence>
<proteinExistence type="predicted"/>
<name>A0ABT3Y4K3_9FLAO</name>
<comment type="caution">
    <text evidence="1">The sequence shown here is derived from an EMBL/GenBank/DDBJ whole genome shotgun (WGS) entry which is preliminary data.</text>
</comment>
<protein>
    <recommendedName>
        <fullName evidence="3">XRE family transcriptional regulator</fullName>
    </recommendedName>
</protein>
<sequence length="73" mass="8739">MGKQFYIDFFDGIELKRFCEMCTIKYDYIRQVLKDPKRTFTDKQEEALLEGIDRFLKAKTDLRAKAPELKNLN</sequence>
<dbReference type="RefSeq" id="WP_267281617.1">
    <property type="nucleotide sequence ID" value="NZ_JAOVZV010000014.1"/>
</dbReference>
<dbReference type="Proteomes" id="UP001070176">
    <property type="component" value="Unassembled WGS sequence"/>
</dbReference>
<organism evidence="1 2">
    <name type="scientific">Chryseobacterium luquanense</name>
    <dbReference type="NCBI Taxonomy" id="2983766"/>
    <lineage>
        <taxon>Bacteria</taxon>
        <taxon>Pseudomonadati</taxon>
        <taxon>Bacteroidota</taxon>
        <taxon>Flavobacteriia</taxon>
        <taxon>Flavobacteriales</taxon>
        <taxon>Weeksellaceae</taxon>
        <taxon>Chryseobacterium group</taxon>
        <taxon>Chryseobacterium</taxon>
    </lineage>
</organism>
<evidence type="ECO:0000313" key="2">
    <source>
        <dbReference type="Proteomes" id="UP001070176"/>
    </source>
</evidence>
<accession>A0ABT3Y4K3</accession>
<evidence type="ECO:0008006" key="3">
    <source>
        <dbReference type="Google" id="ProtNLM"/>
    </source>
</evidence>
<dbReference type="EMBL" id="JAOVZV010000014">
    <property type="protein sequence ID" value="MCX8533097.1"/>
    <property type="molecule type" value="Genomic_DNA"/>
</dbReference>